<proteinExistence type="predicted"/>
<dbReference type="AlphaFoldDB" id="A0A6C0EV48"/>
<organism evidence="1">
    <name type="scientific">viral metagenome</name>
    <dbReference type="NCBI Taxonomy" id="1070528"/>
    <lineage>
        <taxon>unclassified sequences</taxon>
        <taxon>metagenomes</taxon>
        <taxon>organismal metagenomes</taxon>
    </lineage>
</organism>
<evidence type="ECO:0000313" key="1">
    <source>
        <dbReference type="EMBL" id="QHT32888.1"/>
    </source>
</evidence>
<name>A0A6C0EV48_9ZZZZ</name>
<accession>A0A6C0EV48</accession>
<reference evidence="1" key="1">
    <citation type="journal article" date="2020" name="Nature">
        <title>Giant virus diversity and host interactions through global metagenomics.</title>
        <authorList>
            <person name="Schulz F."/>
            <person name="Roux S."/>
            <person name="Paez-Espino D."/>
            <person name="Jungbluth S."/>
            <person name="Walsh D.A."/>
            <person name="Denef V.J."/>
            <person name="McMahon K.D."/>
            <person name="Konstantinidis K.T."/>
            <person name="Eloe-Fadrosh E.A."/>
            <person name="Kyrpides N.C."/>
            <person name="Woyke T."/>
        </authorList>
    </citation>
    <scope>NUCLEOTIDE SEQUENCE</scope>
    <source>
        <strain evidence="1">GVMAG-M-3300009161-30</strain>
    </source>
</reference>
<protein>
    <submittedName>
        <fullName evidence="1">Uncharacterized protein</fullName>
    </submittedName>
</protein>
<sequence length="140" mass="16574">MKLFILILLMNFIHIFGQKIYKNHLRGMYKEHLDGLIEDSIVNTYETLYNKIIERAKNGKSKYHFTIMCSELGSGSNCKFRNGHQVWNQNNPNNIISMSNSYITIEQYTIIIIDMLNDTFPDSHITNKYKNCCDYHIIKW</sequence>
<dbReference type="EMBL" id="MN738953">
    <property type="protein sequence ID" value="QHT32888.1"/>
    <property type="molecule type" value="Genomic_DNA"/>
</dbReference>